<gene>
    <name evidence="1" type="ORF">FHW16_001785</name>
</gene>
<organism evidence="1 2">
    <name type="scientific">Phyllobacterium myrsinacearum</name>
    <dbReference type="NCBI Taxonomy" id="28101"/>
    <lineage>
        <taxon>Bacteria</taxon>
        <taxon>Pseudomonadati</taxon>
        <taxon>Pseudomonadota</taxon>
        <taxon>Alphaproteobacteria</taxon>
        <taxon>Hyphomicrobiales</taxon>
        <taxon>Phyllobacteriaceae</taxon>
        <taxon>Phyllobacterium</taxon>
    </lineage>
</organism>
<evidence type="ECO:0000313" key="1">
    <source>
        <dbReference type="EMBL" id="MBA8878103.1"/>
    </source>
</evidence>
<dbReference type="AlphaFoldDB" id="A0A839EDJ2"/>
<dbReference type="Proteomes" id="UP000549052">
    <property type="component" value="Unassembled WGS sequence"/>
</dbReference>
<evidence type="ECO:0000313" key="2">
    <source>
        <dbReference type="Proteomes" id="UP000549052"/>
    </source>
</evidence>
<dbReference type="EMBL" id="JACGXN010000001">
    <property type="protein sequence ID" value="MBA8878103.1"/>
    <property type="molecule type" value="Genomic_DNA"/>
</dbReference>
<proteinExistence type="predicted"/>
<sequence>MAGMLSLPVPRYPEGLGLSVRRAR</sequence>
<reference evidence="1 2" key="1">
    <citation type="submission" date="2020-07" db="EMBL/GenBank/DDBJ databases">
        <title>Genomic Encyclopedia of Type Strains, Phase IV (KMG-V): Genome sequencing to study the core and pangenomes of soil and plant-associated prokaryotes.</title>
        <authorList>
            <person name="Whitman W."/>
        </authorList>
    </citation>
    <scope>NUCLEOTIDE SEQUENCE [LARGE SCALE GENOMIC DNA]</scope>
    <source>
        <strain evidence="1 2">AN3</strain>
    </source>
</reference>
<accession>A0A839EDJ2</accession>
<protein>
    <submittedName>
        <fullName evidence="1">Uncharacterized protein</fullName>
    </submittedName>
</protein>
<keyword evidence="2" id="KW-1185">Reference proteome</keyword>
<name>A0A839EDJ2_9HYPH</name>
<comment type="caution">
    <text evidence="1">The sequence shown here is derived from an EMBL/GenBank/DDBJ whole genome shotgun (WGS) entry which is preliminary data.</text>
</comment>